<dbReference type="PANTHER" id="PTHR30472">
    <property type="entry name" value="FERRIC ENTEROBACTIN TRANSPORT SYSTEM PERMEASE PROTEIN"/>
    <property type="match status" value="1"/>
</dbReference>
<dbReference type="PANTHER" id="PTHR30472:SF24">
    <property type="entry name" value="FERRIC ENTEROBACTIN TRANSPORT SYSTEM PERMEASE PROTEIN FEPG"/>
    <property type="match status" value="1"/>
</dbReference>
<dbReference type="InterPro" id="IPR000522">
    <property type="entry name" value="ABC_transptr_permease_BtuC"/>
</dbReference>
<keyword evidence="5 9" id="KW-0812">Transmembrane</keyword>
<sequence>MSRRPSPKPAAEDSRHDAPPFGSPDRRTDFAARAAGGPPGSSWRDRARSSAWMWPLLLGSALLVAGIAYLLLGETYIRPSLMLRALGGAGAAEHVVIVREFRLPRLVVAALAGAALSAAGALLQGVFRNPLAAPDLVGITGGAAAAAAAFLTFRPPGVSIHWLPAAAMAGAALLAVLVYAAAWRRGIEPGRLILVGIGIGALSSAFTSAILLLSSVYTATDAYIWLTGTVYGTSWQHVFTLLPWTALFLLLALRSGRTLNVLMLSDESAAGVGSHVERSRRGLIAISVGLAGSAVAIGGSIGFVGLIGPHLARQLVGPAASRLLPVSALCGALIVVLADLVARTAFLPYDVPVGVFTSAVGAPFFLYLLYRNRRSVR</sequence>
<evidence type="ECO:0000313" key="11">
    <source>
        <dbReference type="Proteomes" id="UP000502136"/>
    </source>
</evidence>
<evidence type="ECO:0000256" key="9">
    <source>
        <dbReference type="SAM" id="Phobius"/>
    </source>
</evidence>
<keyword evidence="3" id="KW-0813">Transport</keyword>
<feature type="compositionally biased region" description="Low complexity" evidence="8">
    <location>
        <begin position="31"/>
        <end position="42"/>
    </location>
</feature>
<evidence type="ECO:0000256" key="8">
    <source>
        <dbReference type="SAM" id="MobiDB-lite"/>
    </source>
</evidence>
<feature type="region of interest" description="Disordered" evidence="8">
    <location>
        <begin position="1"/>
        <end position="44"/>
    </location>
</feature>
<feature type="transmembrane region" description="Helical" evidence="9">
    <location>
        <begin position="106"/>
        <end position="127"/>
    </location>
</feature>
<feature type="compositionally biased region" description="Basic and acidic residues" evidence="8">
    <location>
        <begin position="10"/>
        <end position="30"/>
    </location>
</feature>
<organism evidence="10 11">
    <name type="scientific">Paenibacillus albicereus</name>
    <dbReference type="NCBI Taxonomy" id="2726185"/>
    <lineage>
        <taxon>Bacteria</taxon>
        <taxon>Bacillati</taxon>
        <taxon>Bacillota</taxon>
        <taxon>Bacilli</taxon>
        <taxon>Bacillales</taxon>
        <taxon>Paenibacillaceae</taxon>
        <taxon>Paenibacillus</taxon>
    </lineage>
</organism>
<feature type="transmembrane region" description="Helical" evidence="9">
    <location>
        <begin position="51"/>
        <end position="72"/>
    </location>
</feature>
<evidence type="ECO:0000256" key="7">
    <source>
        <dbReference type="ARBA" id="ARBA00023136"/>
    </source>
</evidence>
<dbReference type="KEGG" id="palr:HGI30_01025"/>
<keyword evidence="7 9" id="KW-0472">Membrane</keyword>
<feature type="transmembrane region" description="Helical" evidence="9">
    <location>
        <begin position="192"/>
        <end position="214"/>
    </location>
</feature>
<feature type="transmembrane region" description="Helical" evidence="9">
    <location>
        <begin position="136"/>
        <end position="153"/>
    </location>
</feature>
<dbReference type="SUPFAM" id="SSF81345">
    <property type="entry name" value="ABC transporter involved in vitamin B12 uptake, BtuC"/>
    <property type="match status" value="1"/>
</dbReference>
<evidence type="ECO:0000256" key="2">
    <source>
        <dbReference type="ARBA" id="ARBA00007935"/>
    </source>
</evidence>
<feature type="transmembrane region" description="Helical" evidence="9">
    <location>
        <begin position="159"/>
        <end position="180"/>
    </location>
</feature>
<evidence type="ECO:0000313" key="10">
    <source>
        <dbReference type="EMBL" id="QJC50324.1"/>
    </source>
</evidence>
<evidence type="ECO:0000256" key="6">
    <source>
        <dbReference type="ARBA" id="ARBA00022989"/>
    </source>
</evidence>
<dbReference type="RefSeq" id="WP_168906006.1">
    <property type="nucleotide sequence ID" value="NZ_CP051428.1"/>
</dbReference>
<dbReference type="AlphaFoldDB" id="A0A6H2GSD2"/>
<dbReference type="EMBL" id="CP051428">
    <property type="protein sequence ID" value="QJC50324.1"/>
    <property type="molecule type" value="Genomic_DNA"/>
</dbReference>
<proteinExistence type="inferred from homology"/>
<evidence type="ECO:0000256" key="5">
    <source>
        <dbReference type="ARBA" id="ARBA00022692"/>
    </source>
</evidence>
<evidence type="ECO:0000256" key="4">
    <source>
        <dbReference type="ARBA" id="ARBA00022475"/>
    </source>
</evidence>
<protein>
    <submittedName>
        <fullName evidence="10">Iron ABC transporter permease</fullName>
    </submittedName>
</protein>
<comment type="similarity">
    <text evidence="2">Belongs to the binding-protein-dependent transport system permease family. FecCD subfamily.</text>
</comment>
<dbReference type="GO" id="GO:0022857">
    <property type="term" value="F:transmembrane transporter activity"/>
    <property type="evidence" value="ECO:0007669"/>
    <property type="project" value="InterPro"/>
</dbReference>
<dbReference type="Gene3D" id="1.10.3470.10">
    <property type="entry name" value="ABC transporter involved in vitamin B12 uptake, BtuC"/>
    <property type="match status" value="1"/>
</dbReference>
<feature type="transmembrane region" description="Helical" evidence="9">
    <location>
        <begin position="349"/>
        <end position="370"/>
    </location>
</feature>
<dbReference type="Proteomes" id="UP000502136">
    <property type="component" value="Chromosome"/>
</dbReference>
<dbReference type="GO" id="GO:0033214">
    <property type="term" value="P:siderophore-iron import into cell"/>
    <property type="evidence" value="ECO:0007669"/>
    <property type="project" value="TreeGrafter"/>
</dbReference>
<accession>A0A6H2GSD2</accession>
<feature type="transmembrane region" description="Helical" evidence="9">
    <location>
        <begin position="234"/>
        <end position="253"/>
    </location>
</feature>
<dbReference type="FunFam" id="1.10.3470.10:FF:000001">
    <property type="entry name" value="Vitamin B12 ABC transporter permease BtuC"/>
    <property type="match status" value="1"/>
</dbReference>
<gene>
    <name evidence="10" type="ORF">HGI30_01025</name>
</gene>
<feature type="transmembrane region" description="Helical" evidence="9">
    <location>
        <begin position="319"/>
        <end position="342"/>
    </location>
</feature>
<name>A0A6H2GSD2_9BACL</name>
<reference evidence="10 11" key="1">
    <citation type="submission" date="2020-04" db="EMBL/GenBank/DDBJ databases">
        <title>Novel Paenibacillus strain UniB2 isolated from commercial digestive syrup.</title>
        <authorList>
            <person name="Thorat V."/>
            <person name="Kirdat K."/>
            <person name="Tiwarekar B."/>
            <person name="Yadav A."/>
        </authorList>
    </citation>
    <scope>NUCLEOTIDE SEQUENCE [LARGE SCALE GENOMIC DNA]</scope>
    <source>
        <strain evidence="10 11">UniB2</strain>
    </source>
</reference>
<feature type="transmembrane region" description="Helical" evidence="9">
    <location>
        <begin position="283"/>
        <end position="307"/>
    </location>
</feature>
<evidence type="ECO:0000256" key="3">
    <source>
        <dbReference type="ARBA" id="ARBA00022448"/>
    </source>
</evidence>
<dbReference type="GO" id="GO:0005886">
    <property type="term" value="C:plasma membrane"/>
    <property type="evidence" value="ECO:0007669"/>
    <property type="project" value="UniProtKB-SubCell"/>
</dbReference>
<keyword evidence="11" id="KW-1185">Reference proteome</keyword>
<keyword evidence="4" id="KW-1003">Cell membrane</keyword>
<dbReference type="CDD" id="cd06550">
    <property type="entry name" value="TM_ABC_iron-siderophores_like"/>
    <property type="match status" value="1"/>
</dbReference>
<evidence type="ECO:0000256" key="1">
    <source>
        <dbReference type="ARBA" id="ARBA00004651"/>
    </source>
</evidence>
<comment type="subcellular location">
    <subcellularLocation>
        <location evidence="1">Cell membrane</location>
        <topology evidence="1">Multi-pass membrane protein</topology>
    </subcellularLocation>
</comment>
<keyword evidence="6 9" id="KW-1133">Transmembrane helix</keyword>
<dbReference type="Pfam" id="PF01032">
    <property type="entry name" value="FecCD"/>
    <property type="match status" value="1"/>
</dbReference>
<dbReference type="InterPro" id="IPR037294">
    <property type="entry name" value="ABC_BtuC-like"/>
</dbReference>